<organism evidence="2 3">
    <name type="scientific">Morella rubra</name>
    <name type="common">Chinese bayberry</name>
    <dbReference type="NCBI Taxonomy" id="262757"/>
    <lineage>
        <taxon>Eukaryota</taxon>
        <taxon>Viridiplantae</taxon>
        <taxon>Streptophyta</taxon>
        <taxon>Embryophyta</taxon>
        <taxon>Tracheophyta</taxon>
        <taxon>Spermatophyta</taxon>
        <taxon>Magnoliopsida</taxon>
        <taxon>eudicotyledons</taxon>
        <taxon>Gunneridae</taxon>
        <taxon>Pentapetalae</taxon>
        <taxon>rosids</taxon>
        <taxon>fabids</taxon>
        <taxon>Fagales</taxon>
        <taxon>Myricaceae</taxon>
        <taxon>Morella</taxon>
    </lineage>
</organism>
<feature type="chain" id="PRO_5025468877" description="Protein TAP1" evidence="1">
    <location>
        <begin position="24"/>
        <end position="129"/>
    </location>
</feature>
<dbReference type="Proteomes" id="UP000516437">
    <property type="component" value="Chromosome 7"/>
</dbReference>
<protein>
    <recommendedName>
        <fullName evidence="4">Protein TAP1</fullName>
    </recommendedName>
</protein>
<evidence type="ECO:0008006" key="4">
    <source>
        <dbReference type="Google" id="ProtNLM"/>
    </source>
</evidence>
<keyword evidence="3" id="KW-1185">Reference proteome</keyword>
<accession>A0A6A1UZK7</accession>
<name>A0A6A1UZK7_9ROSI</name>
<evidence type="ECO:0000313" key="3">
    <source>
        <dbReference type="Proteomes" id="UP000516437"/>
    </source>
</evidence>
<evidence type="ECO:0000313" key="2">
    <source>
        <dbReference type="EMBL" id="KAB1205771.1"/>
    </source>
</evidence>
<keyword evidence="1" id="KW-0732">Signal</keyword>
<evidence type="ECO:0000256" key="1">
    <source>
        <dbReference type="SAM" id="SignalP"/>
    </source>
</evidence>
<sequence length="129" mass="14344">MKIMVVTMLVSTTLVFAVAQVDTTNPPLEELREKQIPSSPFESLPDQRPECLNECNQKCENLVSEPLKYSICFQTCIKMCNMRSFTPDVYSCALGCVESISTGAGPGGDHKLGEDHIDTCYNNCKRMNN</sequence>
<feature type="signal peptide" evidence="1">
    <location>
        <begin position="1"/>
        <end position="23"/>
    </location>
</feature>
<proteinExistence type="predicted"/>
<reference evidence="2 3" key="1">
    <citation type="journal article" date="2019" name="Plant Biotechnol. J.">
        <title>The red bayberry genome and genetic basis of sex determination.</title>
        <authorList>
            <person name="Jia H.M."/>
            <person name="Jia H.J."/>
            <person name="Cai Q.L."/>
            <person name="Wang Y."/>
            <person name="Zhao H.B."/>
            <person name="Yang W.F."/>
            <person name="Wang G.Y."/>
            <person name="Li Y.H."/>
            <person name="Zhan D.L."/>
            <person name="Shen Y.T."/>
            <person name="Niu Q.F."/>
            <person name="Chang L."/>
            <person name="Qiu J."/>
            <person name="Zhao L."/>
            <person name="Xie H.B."/>
            <person name="Fu W.Y."/>
            <person name="Jin J."/>
            <person name="Li X.W."/>
            <person name="Jiao Y."/>
            <person name="Zhou C.C."/>
            <person name="Tu T."/>
            <person name="Chai C.Y."/>
            <person name="Gao J.L."/>
            <person name="Fan L.J."/>
            <person name="van de Weg E."/>
            <person name="Wang J.Y."/>
            <person name="Gao Z.S."/>
        </authorList>
    </citation>
    <scope>NUCLEOTIDE SEQUENCE [LARGE SCALE GENOMIC DNA]</scope>
    <source>
        <tissue evidence="2">Leaves</tissue>
    </source>
</reference>
<comment type="caution">
    <text evidence="2">The sequence shown here is derived from an EMBL/GenBank/DDBJ whole genome shotgun (WGS) entry which is preliminary data.</text>
</comment>
<dbReference type="AlphaFoldDB" id="A0A6A1UZK7"/>
<dbReference type="EMBL" id="RXIC02000025">
    <property type="protein sequence ID" value="KAB1205771.1"/>
    <property type="molecule type" value="Genomic_DNA"/>
</dbReference>
<gene>
    <name evidence="2" type="ORF">CJ030_MR7G028044</name>
</gene>